<evidence type="ECO:0000256" key="1">
    <source>
        <dbReference type="SAM" id="Phobius"/>
    </source>
</evidence>
<dbReference type="InterPro" id="IPR047589">
    <property type="entry name" value="DUF11_rpt"/>
</dbReference>
<proteinExistence type="predicted"/>
<dbReference type="Pfam" id="PF24346">
    <property type="entry name" value="DUF7507"/>
    <property type="match status" value="1"/>
</dbReference>
<evidence type="ECO:0000313" key="5">
    <source>
        <dbReference type="EMBL" id="PRI12411.1"/>
    </source>
</evidence>
<dbReference type="Pfam" id="PF17802">
    <property type="entry name" value="SpaA"/>
    <property type="match status" value="1"/>
</dbReference>
<sequence>MLFSRTSGGRRARGAAPARKGWRRIGAGAVALALAGGLGWAQTAPATAATVYEIEGEWQAGTPNPVKTGDNIVSVWRYNINDDAPAPGNAPVDNVTVNFTVQHGVFTVLPEACLVEGVDPASQISADGSSLRCNLGTRDQGSAELLLAGIRAVGNSGDRVSVGAEIGGVTAQLPEIPIKNVFAMDMKWDGGTGTLNEGTQQKANFPWSLRHAPGGEPGPQTITYDLTFTASGGEVLLPHADGCDVIPGYFAGHPRSDADSSPPRRAPFVTQCKLEPTGTNTMRLTLTGIDYSKTLLPTEDSGGAPLPTDWDVVAAGEVNVQWTWKGTTTLTIDAKPTGPYVSVDGATSNDLTNNNSTSRAVTRGIFTGGWRFSGLRPQLPGTQWTDTSRAMAGDTILANAGVLPPAPGEPSAGLCVIMDSKYVDFVDAVVGSLEEGVVTPYPGITYWYYTGTGVNNNLNPNSTSYNPNTFTCDGSGWTTTKPSNPASIRAVRAEITAAAGANVTESLAMLYVHSRIKSNVPVGQDIWTWMSYNRNGGTSWQNPTRSTNPSDVPATGTLTPGTRYPFTSSGRDIMRVIAANPRVTKVADQDYSVPGATVQYTVTYRAEAGSNVTVPNYTLTDTLPAGTSYVPGSASTAPSSQSGQKLTWNLANVQTNTDYVMTYSVRLPADAEPGSAFTNEVTANISGSTATATDTVRIRDGGLVLLTKTAAASKVPHNGGAAEDSWTVRLTSTDTRSSAFTDTIDVLPYNGDGRGTSFTGGYRLSGPVQAAANATVYYTTADPATLVDDPAHASNGSAGNVSGNTVGWSTDFTAEATAVRVIGPALAGGSTQEFVVAVVTEGATHGDRYVNRAESRASRQELRMRTSGAFEIGAVNSVTIKKYVADAEQEWHDANDIDDAPSVHTGDTLPYRLVITNTGDQPLQNVVVTDDRVDLAKLDPLPEGLTVVDGKAVIPELQPGEENQLVVEYQVPVAAGTPAGNLVNTACVVPQPVDPDDETAPSVPAEEDCDPAVVIVQPSSLSWEKVAAGTPDTERLAGSEWELTPVDENDEPVGDPVPVTDCVADSAAACDGPDVDPAAGAFRIDPLDDGRYRLVETRAPAGYQLDATPRFVEVLGETALEQPIENVLQEGPELPLTGGVGTLGFWVGTGLLSVLAAGGVLWQRRRRRAGAR</sequence>
<evidence type="ECO:0000313" key="6">
    <source>
        <dbReference type="Proteomes" id="UP000238650"/>
    </source>
</evidence>
<feature type="domain" description="SpaA-like prealbumin fold" evidence="3">
    <location>
        <begin position="1031"/>
        <end position="1115"/>
    </location>
</feature>
<protein>
    <recommendedName>
        <fullName evidence="7">DUF11 domain-containing protein</fullName>
    </recommendedName>
</protein>
<dbReference type="RefSeq" id="WP_181158425.1">
    <property type="nucleotide sequence ID" value="NZ_MWZD01000012.1"/>
</dbReference>
<dbReference type="Proteomes" id="UP000238650">
    <property type="component" value="Unassembled WGS sequence"/>
</dbReference>
<dbReference type="PANTHER" id="PTHR34819">
    <property type="entry name" value="LARGE CYSTEINE-RICH PERIPLASMIC PROTEIN OMCB"/>
    <property type="match status" value="1"/>
</dbReference>
<evidence type="ECO:0000259" key="3">
    <source>
        <dbReference type="Pfam" id="PF17802"/>
    </source>
</evidence>
<feature type="transmembrane region" description="Helical" evidence="1">
    <location>
        <begin position="1143"/>
        <end position="1162"/>
    </location>
</feature>
<dbReference type="InterPro" id="IPR013783">
    <property type="entry name" value="Ig-like_fold"/>
</dbReference>
<feature type="domain" description="DUF7507" evidence="4">
    <location>
        <begin position="901"/>
        <end position="992"/>
    </location>
</feature>
<feature type="domain" description="DUF11" evidence="2">
    <location>
        <begin position="583"/>
        <end position="687"/>
    </location>
</feature>
<dbReference type="Gene3D" id="2.60.40.10">
    <property type="entry name" value="Immunoglobulins"/>
    <property type="match status" value="1"/>
</dbReference>
<comment type="caution">
    <text evidence="5">The sequence shown here is derived from an EMBL/GenBank/DDBJ whole genome shotgun (WGS) entry which is preliminary data.</text>
</comment>
<dbReference type="InterPro" id="IPR055354">
    <property type="entry name" value="DUF7507"/>
</dbReference>
<dbReference type="EMBL" id="MWZD01000012">
    <property type="protein sequence ID" value="PRI12411.1"/>
    <property type="molecule type" value="Genomic_DNA"/>
</dbReference>
<evidence type="ECO:0000259" key="4">
    <source>
        <dbReference type="Pfam" id="PF24346"/>
    </source>
</evidence>
<evidence type="ECO:0008006" key="7">
    <source>
        <dbReference type="Google" id="ProtNLM"/>
    </source>
</evidence>
<dbReference type="Pfam" id="PF01345">
    <property type="entry name" value="DUF11"/>
    <property type="match status" value="1"/>
</dbReference>
<gene>
    <name evidence="5" type="ORF">B4915_01715</name>
</gene>
<dbReference type="InterPro" id="IPR051172">
    <property type="entry name" value="Chlamydia_OmcB"/>
</dbReference>
<organism evidence="5 6">
    <name type="scientific">Leucobacter massiliensis</name>
    <dbReference type="NCBI Taxonomy" id="1686285"/>
    <lineage>
        <taxon>Bacteria</taxon>
        <taxon>Bacillati</taxon>
        <taxon>Actinomycetota</taxon>
        <taxon>Actinomycetes</taxon>
        <taxon>Micrococcales</taxon>
        <taxon>Microbacteriaceae</taxon>
        <taxon>Leucobacter</taxon>
    </lineage>
</organism>
<dbReference type="InterPro" id="IPR001434">
    <property type="entry name" value="OmcB-like_DUF11"/>
</dbReference>
<keyword evidence="1" id="KW-0812">Transmembrane</keyword>
<accession>A0A2S9QS46</accession>
<name>A0A2S9QS46_9MICO</name>
<reference evidence="5 6" key="1">
    <citation type="journal article" date="2017" name="New Microbes New Infect">
        <title>Genome sequence of 'Leucobacter massiliensis' sp. nov. isolated from human pharynx after travel to the 2014 Hajj.</title>
        <authorList>
            <person name="Leangapichart T."/>
            <person name="Gautret P."/>
            <person name="Nguyen T.T."/>
            <person name="Armstrong N."/>
            <person name="Rolain J.M."/>
        </authorList>
    </citation>
    <scope>NUCLEOTIDE SEQUENCE [LARGE SCALE GENOMIC DNA]</scope>
    <source>
        <strain evidence="5 6">122RC15</strain>
    </source>
</reference>
<keyword evidence="1" id="KW-1133">Transmembrane helix</keyword>
<dbReference type="InterPro" id="IPR041033">
    <property type="entry name" value="SpaA_PFL_dom_1"/>
</dbReference>
<dbReference type="Gene3D" id="2.60.40.740">
    <property type="match status" value="1"/>
</dbReference>
<keyword evidence="6" id="KW-1185">Reference proteome</keyword>
<dbReference type="GO" id="GO:0005975">
    <property type="term" value="P:carbohydrate metabolic process"/>
    <property type="evidence" value="ECO:0007669"/>
    <property type="project" value="UniProtKB-ARBA"/>
</dbReference>
<dbReference type="AlphaFoldDB" id="A0A2S9QS46"/>
<evidence type="ECO:0000259" key="2">
    <source>
        <dbReference type="Pfam" id="PF01345"/>
    </source>
</evidence>
<keyword evidence="1" id="KW-0472">Membrane</keyword>
<dbReference type="NCBIfam" id="TIGR01451">
    <property type="entry name" value="B_ant_repeat"/>
    <property type="match status" value="2"/>
</dbReference>